<evidence type="ECO:0000256" key="4">
    <source>
        <dbReference type="ARBA" id="ARBA00023088"/>
    </source>
</evidence>
<feature type="compositionally biased region" description="Polar residues" evidence="5">
    <location>
        <begin position="311"/>
        <end position="332"/>
    </location>
</feature>
<dbReference type="Pfam" id="PF01391">
    <property type="entry name" value="Collagen"/>
    <property type="match status" value="1"/>
</dbReference>
<organism evidence="7 8">
    <name type="scientific">Streptococcus acidominimus</name>
    <dbReference type="NCBI Taxonomy" id="1326"/>
    <lineage>
        <taxon>Bacteria</taxon>
        <taxon>Bacillati</taxon>
        <taxon>Bacillota</taxon>
        <taxon>Bacilli</taxon>
        <taxon>Lactobacillales</taxon>
        <taxon>Streptococcaceae</taxon>
        <taxon>Streptococcus</taxon>
    </lineage>
</organism>
<evidence type="ECO:0000256" key="3">
    <source>
        <dbReference type="ARBA" id="ARBA00022729"/>
    </source>
</evidence>
<feature type="compositionally biased region" description="Basic and acidic residues" evidence="5">
    <location>
        <begin position="276"/>
        <end position="301"/>
    </location>
</feature>
<dbReference type="EMBL" id="SPQA01000081">
    <property type="protein sequence ID" value="TFU29382.1"/>
    <property type="molecule type" value="Genomic_DNA"/>
</dbReference>
<name>A0A4Y9FKK6_STRAI</name>
<keyword evidence="2" id="KW-0964">Secreted</keyword>
<dbReference type="Pfam" id="PF00746">
    <property type="entry name" value="Gram_pos_anchor"/>
    <property type="match status" value="1"/>
</dbReference>
<dbReference type="AlphaFoldDB" id="A0A4Y9FKK6"/>
<evidence type="ECO:0000256" key="1">
    <source>
        <dbReference type="ARBA" id="ARBA00022512"/>
    </source>
</evidence>
<evidence type="ECO:0000313" key="8">
    <source>
        <dbReference type="Proteomes" id="UP000297747"/>
    </source>
</evidence>
<dbReference type="InterPro" id="IPR019931">
    <property type="entry name" value="LPXTG_anchor"/>
</dbReference>
<feature type="compositionally biased region" description="Basic and acidic residues" evidence="5">
    <location>
        <begin position="204"/>
        <end position="215"/>
    </location>
</feature>
<dbReference type="Proteomes" id="UP000297747">
    <property type="component" value="Unassembled WGS sequence"/>
</dbReference>
<proteinExistence type="predicted"/>
<dbReference type="NCBIfam" id="TIGR01167">
    <property type="entry name" value="LPXTG_anchor"/>
    <property type="match status" value="1"/>
</dbReference>
<keyword evidence="1" id="KW-0134">Cell wall</keyword>
<feature type="region of interest" description="Disordered" evidence="5">
    <location>
        <begin position="140"/>
        <end position="162"/>
    </location>
</feature>
<comment type="caution">
    <text evidence="7">The sequence shown here is derived from an EMBL/GenBank/DDBJ whole genome shotgun (WGS) entry which is preliminary data.</text>
</comment>
<evidence type="ECO:0000256" key="2">
    <source>
        <dbReference type="ARBA" id="ARBA00022525"/>
    </source>
</evidence>
<feature type="compositionally biased region" description="Basic and acidic residues" evidence="5">
    <location>
        <begin position="89"/>
        <end position="104"/>
    </location>
</feature>
<keyword evidence="3" id="KW-0732">Signal</keyword>
<protein>
    <submittedName>
        <fullName evidence="7">LPXTG cell wall anchor domain-containing protein</fullName>
    </submittedName>
</protein>
<evidence type="ECO:0000259" key="6">
    <source>
        <dbReference type="PROSITE" id="PS50847"/>
    </source>
</evidence>
<feature type="compositionally biased region" description="Basic and acidic residues" evidence="5">
    <location>
        <begin position="55"/>
        <end position="82"/>
    </location>
</feature>
<dbReference type="InterPro" id="IPR008160">
    <property type="entry name" value="Collagen"/>
</dbReference>
<sequence>DGANGRDGVDGKSPSVVTERGKGTNPAGEEVDGTWVITRDGDGNELSRTFVPDGKNGDKGDQGEKGDKGDTGAQGEKGDKGDTGANGQDGRDGVDGKDGRDGLDGKTPTVETEAGKDSDGRTGIWVIIRDGDGNEISRDFVRDGLDGKSPTVKTESGKNTDGHTGIWVIVIDSNGNEVSREFVRDGKDGKDGKDGVCTCINKPIPKDPNKPDSGETNKPNEGNPNKPDGEETNKPNEGNPNKPDGGETNKPNEGNPNKPDGGETNKPNEGNPNKPDGGKTNKPGEGDPHKPSLPVSEERKTSTPNMLPITTFGSSMNSTTPQRTAVSPVQLPNTGTETMPFLNLLAFASLGLAGVILSKNRKKEE</sequence>
<reference evidence="7 8" key="1">
    <citation type="submission" date="2019-03" db="EMBL/GenBank/DDBJ databases">
        <title>Diversity of the mouse oral microbiome.</title>
        <authorList>
            <person name="Joseph S."/>
            <person name="Aduse-Opoku J."/>
            <person name="Curtis M."/>
            <person name="Wade W."/>
            <person name="Hashim A."/>
        </authorList>
    </citation>
    <scope>NUCLEOTIDE SEQUENCE [LARGE SCALE GENOMIC DNA]</scope>
    <source>
        <strain evidence="7 8">HT4</strain>
    </source>
</reference>
<dbReference type="PROSITE" id="PS50847">
    <property type="entry name" value="GRAM_POS_ANCHORING"/>
    <property type="match status" value="1"/>
</dbReference>
<feature type="non-terminal residue" evidence="7">
    <location>
        <position position="1"/>
    </location>
</feature>
<evidence type="ECO:0000256" key="5">
    <source>
        <dbReference type="SAM" id="MobiDB-lite"/>
    </source>
</evidence>
<dbReference type="RefSeq" id="WP_135053523.1">
    <property type="nucleotide sequence ID" value="NZ_JADGLI010000081.1"/>
</dbReference>
<feature type="domain" description="Gram-positive cocci surface proteins LPxTG" evidence="6">
    <location>
        <begin position="331"/>
        <end position="365"/>
    </location>
</feature>
<evidence type="ECO:0000313" key="7">
    <source>
        <dbReference type="EMBL" id="TFU29382.1"/>
    </source>
</evidence>
<accession>A0A4Y9FKK6</accession>
<feature type="region of interest" description="Disordered" evidence="5">
    <location>
        <begin position="182"/>
        <end position="332"/>
    </location>
</feature>
<keyword evidence="4" id="KW-0572">Peptidoglycan-anchor</keyword>
<feature type="compositionally biased region" description="Basic and acidic residues" evidence="5">
    <location>
        <begin position="182"/>
        <end position="194"/>
    </location>
</feature>
<gene>
    <name evidence="7" type="ORF">E4U01_10305</name>
</gene>
<feature type="region of interest" description="Disordered" evidence="5">
    <location>
        <begin position="1"/>
        <end position="118"/>
    </location>
</feature>